<dbReference type="Proteomes" id="UP000235145">
    <property type="component" value="Unassembled WGS sequence"/>
</dbReference>
<dbReference type="Pfam" id="PF23310">
    <property type="entry name" value="TPR_27"/>
    <property type="match status" value="1"/>
</dbReference>
<dbReference type="InterPro" id="IPR011990">
    <property type="entry name" value="TPR-like_helical_dom_sf"/>
</dbReference>
<keyword evidence="3" id="KW-1185">Reference proteome</keyword>
<sequence length="131" mass="15393">MSNTRSCHFESDYYNSRDIIYKRHHLYKNLMYEAGVDPQLFRTTSLHMIEGTGPKYLNANLFIRTCALHNNIEAMFSQGMCFCNDNFDVRMTLLRQAANEDHFEAIYLLGMIYISRGPPQCDQDMYALYVH</sequence>
<proteinExistence type="predicted"/>
<reference evidence="2 3" key="1">
    <citation type="journal article" date="2017" name="Nat. Commun.">
        <title>Genome assembly with in vitro proximity ligation data and whole-genome triplication in lettuce.</title>
        <authorList>
            <person name="Reyes-Chin-Wo S."/>
            <person name="Wang Z."/>
            <person name="Yang X."/>
            <person name="Kozik A."/>
            <person name="Arikit S."/>
            <person name="Song C."/>
            <person name="Xia L."/>
            <person name="Froenicke L."/>
            <person name="Lavelle D.O."/>
            <person name="Truco M.J."/>
            <person name="Xia R."/>
            <person name="Zhu S."/>
            <person name="Xu C."/>
            <person name="Xu H."/>
            <person name="Xu X."/>
            <person name="Cox K."/>
            <person name="Korf I."/>
            <person name="Meyers B.C."/>
            <person name="Michelmore R.W."/>
        </authorList>
    </citation>
    <scope>NUCLEOTIDE SEQUENCE [LARGE SCALE GENOMIC DNA]</scope>
    <source>
        <strain evidence="3">cv. Salinas</strain>
        <tissue evidence="2">Seedlings</tissue>
    </source>
</reference>
<name>A0A9R1XV56_LACSA</name>
<gene>
    <name evidence="2" type="ORF">LSAT_V11C200067960</name>
</gene>
<accession>A0A9R1XV56</accession>
<dbReference type="Gene3D" id="1.25.40.10">
    <property type="entry name" value="Tetratricopeptide repeat domain"/>
    <property type="match status" value="1"/>
</dbReference>
<dbReference type="AlphaFoldDB" id="A0A9R1XV56"/>
<evidence type="ECO:0000259" key="1">
    <source>
        <dbReference type="Pfam" id="PF23310"/>
    </source>
</evidence>
<feature type="domain" description="At2g35280-like TPR" evidence="1">
    <location>
        <begin position="59"/>
        <end position="117"/>
    </location>
</feature>
<dbReference type="SUPFAM" id="SSF81901">
    <property type="entry name" value="HCP-like"/>
    <property type="match status" value="1"/>
</dbReference>
<dbReference type="EMBL" id="NBSK02000002">
    <property type="protein sequence ID" value="KAJ0220367.1"/>
    <property type="molecule type" value="Genomic_DNA"/>
</dbReference>
<comment type="caution">
    <text evidence="2">The sequence shown here is derived from an EMBL/GenBank/DDBJ whole genome shotgun (WGS) entry which is preliminary data.</text>
</comment>
<evidence type="ECO:0000313" key="3">
    <source>
        <dbReference type="Proteomes" id="UP000235145"/>
    </source>
</evidence>
<evidence type="ECO:0000313" key="2">
    <source>
        <dbReference type="EMBL" id="KAJ0220367.1"/>
    </source>
</evidence>
<dbReference type="InterPro" id="IPR057136">
    <property type="entry name" value="At2g35280_TPR_dom"/>
</dbReference>
<organism evidence="2 3">
    <name type="scientific">Lactuca sativa</name>
    <name type="common">Garden lettuce</name>
    <dbReference type="NCBI Taxonomy" id="4236"/>
    <lineage>
        <taxon>Eukaryota</taxon>
        <taxon>Viridiplantae</taxon>
        <taxon>Streptophyta</taxon>
        <taxon>Embryophyta</taxon>
        <taxon>Tracheophyta</taxon>
        <taxon>Spermatophyta</taxon>
        <taxon>Magnoliopsida</taxon>
        <taxon>eudicotyledons</taxon>
        <taxon>Gunneridae</taxon>
        <taxon>Pentapetalae</taxon>
        <taxon>asterids</taxon>
        <taxon>campanulids</taxon>
        <taxon>Asterales</taxon>
        <taxon>Asteraceae</taxon>
        <taxon>Cichorioideae</taxon>
        <taxon>Cichorieae</taxon>
        <taxon>Lactucinae</taxon>
        <taxon>Lactuca</taxon>
    </lineage>
</organism>
<protein>
    <recommendedName>
        <fullName evidence="1">At2g35280-like TPR domain-containing protein</fullName>
    </recommendedName>
</protein>